<dbReference type="GO" id="GO:0034605">
    <property type="term" value="P:cellular response to heat"/>
    <property type="evidence" value="ECO:0007669"/>
    <property type="project" value="InterPro"/>
</dbReference>
<dbReference type="GO" id="GO:0003677">
    <property type="term" value="F:DNA binding"/>
    <property type="evidence" value="ECO:0007669"/>
    <property type="project" value="UniProtKB-KW"/>
</dbReference>
<evidence type="ECO:0000256" key="2">
    <source>
        <dbReference type="ARBA" id="ARBA00022884"/>
    </source>
</evidence>
<dbReference type="CDD" id="cd00165">
    <property type="entry name" value="S4"/>
    <property type="match status" value="1"/>
</dbReference>
<dbReference type="InterPro" id="IPR036986">
    <property type="entry name" value="S4_RNA-bd_sf"/>
</dbReference>
<accession>A0A9D9NNI8</accession>
<sequence>MDSVRIDKYLWAIRVFKTRSDAAEACNGNKVRINGATAKAAKAVKPGDTVEVRKGSALLSYRIIKLSESRMGAALVPEFAENLTPQSEIDKLRPPRETIVLQRDKGSGRPTKKERRQLEDLMDSMDF</sequence>
<feature type="region of interest" description="Disordered" evidence="5">
    <location>
        <begin position="86"/>
        <end position="127"/>
    </location>
</feature>
<evidence type="ECO:0000256" key="5">
    <source>
        <dbReference type="SAM" id="MobiDB-lite"/>
    </source>
</evidence>
<dbReference type="GO" id="GO:0003727">
    <property type="term" value="F:single-stranded RNA binding"/>
    <property type="evidence" value="ECO:0007669"/>
    <property type="project" value="InterPro"/>
</dbReference>
<feature type="domain" description="RNA-binding S4" evidence="6">
    <location>
        <begin position="4"/>
        <end position="68"/>
    </location>
</feature>
<keyword evidence="3" id="KW-0238">DNA-binding</keyword>
<dbReference type="GO" id="GO:0043023">
    <property type="term" value="F:ribosomal large subunit binding"/>
    <property type="evidence" value="ECO:0007669"/>
    <property type="project" value="InterPro"/>
</dbReference>
<protein>
    <submittedName>
        <fullName evidence="7">RNA-binding S4 domain-containing protein</fullName>
    </submittedName>
</protein>
<name>A0A9D9NNI8_9BACT</name>
<dbReference type="SMART" id="SM00363">
    <property type="entry name" value="S4"/>
    <property type="match status" value="1"/>
</dbReference>
<dbReference type="Proteomes" id="UP000823769">
    <property type="component" value="Unassembled WGS sequence"/>
</dbReference>
<dbReference type="InterPro" id="IPR025708">
    <property type="entry name" value="HSP15"/>
</dbReference>
<dbReference type="Gene3D" id="3.10.290.10">
    <property type="entry name" value="RNA-binding S4 domain"/>
    <property type="match status" value="1"/>
</dbReference>
<reference evidence="7" key="1">
    <citation type="submission" date="2020-10" db="EMBL/GenBank/DDBJ databases">
        <authorList>
            <person name="Gilroy R."/>
        </authorList>
    </citation>
    <scope>NUCLEOTIDE SEQUENCE</scope>
    <source>
        <strain evidence="7">B3-1481</strain>
    </source>
</reference>
<feature type="compositionally biased region" description="Basic and acidic residues" evidence="5">
    <location>
        <begin position="88"/>
        <end position="107"/>
    </location>
</feature>
<organism evidence="7 8">
    <name type="scientific">Candidatus Cryptobacteroides avistercoris</name>
    <dbReference type="NCBI Taxonomy" id="2840758"/>
    <lineage>
        <taxon>Bacteria</taxon>
        <taxon>Pseudomonadati</taxon>
        <taxon>Bacteroidota</taxon>
        <taxon>Bacteroidia</taxon>
        <taxon>Bacteroidales</taxon>
        <taxon>Candidatus Cryptobacteroides</taxon>
    </lineage>
</organism>
<comment type="similarity">
    <text evidence="1">Belongs to the HSP15 family.</text>
</comment>
<evidence type="ECO:0000256" key="4">
    <source>
        <dbReference type="PROSITE-ProRule" id="PRU00182"/>
    </source>
</evidence>
<keyword evidence="2 4" id="KW-0694">RNA-binding</keyword>
<gene>
    <name evidence="7" type="ORF">IAB76_02540</name>
</gene>
<comment type="caution">
    <text evidence="7">The sequence shown here is derived from an EMBL/GenBank/DDBJ whole genome shotgun (WGS) entry which is preliminary data.</text>
</comment>
<dbReference type="Pfam" id="PF01479">
    <property type="entry name" value="S4"/>
    <property type="match status" value="1"/>
</dbReference>
<dbReference type="AlphaFoldDB" id="A0A9D9NNI8"/>
<proteinExistence type="inferred from homology"/>
<evidence type="ECO:0000256" key="1">
    <source>
        <dbReference type="ARBA" id="ARBA00008396"/>
    </source>
</evidence>
<evidence type="ECO:0000259" key="6">
    <source>
        <dbReference type="SMART" id="SM00363"/>
    </source>
</evidence>
<dbReference type="EMBL" id="JADILW010000039">
    <property type="protein sequence ID" value="MBO8479975.1"/>
    <property type="molecule type" value="Genomic_DNA"/>
</dbReference>
<evidence type="ECO:0000313" key="8">
    <source>
        <dbReference type="Proteomes" id="UP000823769"/>
    </source>
</evidence>
<dbReference type="PROSITE" id="PS50889">
    <property type="entry name" value="S4"/>
    <property type="match status" value="1"/>
</dbReference>
<reference evidence="7" key="2">
    <citation type="journal article" date="2021" name="PeerJ">
        <title>Extensive microbial diversity within the chicken gut microbiome revealed by metagenomics and culture.</title>
        <authorList>
            <person name="Gilroy R."/>
            <person name="Ravi A."/>
            <person name="Getino M."/>
            <person name="Pursley I."/>
            <person name="Horton D.L."/>
            <person name="Alikhan N.F."/>
            <person name="Baker D."/>
            <person name="Gharbi K."/>
            <person name="Hall N."/>
            <person name="Watson M."/>
            <person name="Adriaenssens E.M."/>
            <person name="Foster-Nyarko E."/>
            <person name="Jarju S."/>
            <person name="Secka A."/>
            <person name="Antonio M."/>
            <person name="Oren A."/>
            <person name="Chaudhuri R.R."/>
            <person name="La Ragione R."/>
            <person name="Hildebrand F."/>
            <person name="Pallen M.J."/>
        </authorList>
    </citation>
    <scope>NUCLEOTIDE SEQUENCE</scope>
    <source>
        <strain evidence="7">B3-1481</strain>
    </source>
</reference>
<dbReference type="PIRSF" id="PIRSF016821">
    <property type="entry name" value="HSP15"/>
    <property type="match status" value="1"/>
</dbReference>
<dbReference type="SUPFAM" id="SSF55174">
    <property type="entry name" value="Alpha-L RNA-binding motif"/>
    <property type="match status" value="1"/>
</dbReference>
<dbReference type="InterPro" id="IPR002942">
    <property type="entry name" value="S4_RNA-bd"/>
</dbReference>
<evidence type="ECO:0000256" key="3">
    <source>
        <dbReference type="ARBA" id="ARBA00023125"/>
    </source>
</evidence>
<evidence type="ECO:0000313" key="7">
    <source>
        <dbReference type="EMBL" id="MBO8479975.1"/>
    </source>
</evidence>